<evidence type="ECO:0000256" key="2">
    <source>
        <dbReference type="ARBA" id="ARBA00022692"/>
    </source>
</evidence>
<name>A0A429XY90_9BACI</name>
<feature type="domain" description="ResB-like" evidence="7">
    <location>
        <begin position="65"/>
        <end position="430"/>
    </location>
</feature>
<keyword evidence="5 6" id="KW-0472">Membrane</keyword>
<feature type="transmembrane region" description="Helical" evidence="6">
    <location>
        <begin position="124"/>
        <end position="146"/>
    </location>
</feature>
<evidence type="ECO:0000313" key="8">
    <source>
        <dbReference type="EMBL" id="RST73705.1"/>
    </source>
</evidence>
<dbReference type="Pfam" id="PF05140">
    <property type="entry name" value="ResB"/>
    <property type="match status" value="2"/>
</dbReference>
<dbReference type="AlphaFoldDB" id="A0A429XY90"/>
<dbReference type="InterPro" id="IPR007816">
    <property type="entry name" value="ResB-like_domain"/>
</dbReference>
<dbReference type="EMBL" id="QYTV02000005">
    <property type="protein sequence ID" value="RST73705.1"/>
    <property type="molecule type" value="Genomic_DNA"/>
</dbReference>
<dbReference type="Proteomes" id="UP000287156">
    <property type="component" value="Unassembled WGS sequence"/>
</dbReference>
<evidence type="ECO:0000256" key="6">
    <source>
        <dbReference type="SAM" id="Phobius"/>
    </source>
</evidence>
<sequence>MKEVKCVCGHVNPVGTILCESCGRALTEEAKRENLHDMRYEGSARRSQTYNRTFIDKTWNFFSSVKVGIWLIVITLIASALGTIFPQEMYIPPTADPAQYYGEEYGTLGQIYYWLGFHDLYSSWWYLLLIASIGVSLVICSLDRVIPLYRALKNQRVDRHEGFLKRQRFFIRKDMDIPEEDIEKFKKGLKDKKYNIRIKNGSILAEKGRFSRWGPYVNHIGLIIFLIGGMLRFVPGMYVDEILWLRDGETKTIPGTNNEYVLENKKFTLEFYDKEKDKEVYNSALEKVGPVVKEFQSDVVLYKRDPDQTIGSESDLVKVKTAEIRVNEPLKFENFALYQTSYREGEFDSMTFDLVNKKQDKAFGEVTIDLFDPKDSYDLGNGYKVELIGYYPDFSGFAENGEPETKSPNPNNPAFVFNMISPEHPKGEVSFTAIRQTVEPLGETDYKMTFKGIDTRNATALTVRKDLTLWILGVGGAIFMIGVIQGSFWMHRRIWLQRKDGEILIAGHTNKNWHGLKKDISDLIKDTKIPDVIDQTEENKGKESGNK</sequence>
<keyword evidence="2 6" id="KW-0812">Transmembrane</keyword>
<feature type="transmembrane region" description="Helical" evidence="6">
    <location>
        <begin position="67"/>
        <end position="85"/>
    </location>
</feature>
<proteinExistence type="predicted"/>
<comment type="subcellular location">
    <subcellularLocation>
        <location evidence="1">Membrane</location>
        <topology evidence="1">Multi-pass membrane protein</topology>
    </subcellularLocation>
</comment>
<organism evidence="8 9">
    <name type="scientific">Siminovitchia acidinfaciens</name>
    <dbReference type="NCBI Taxonomy" id="2321395"/>
    <lineage>
        <taxon>Bacteria</taxon>
        <taxon>Bacillati</taxon>
        <taxon>Bacillota</taxon>
        <taxon>Bacilli</taxon>
        <taxon>Bacillales</taxon>
        <taxon>Bacillaceae</taxon>
        <taxon>Siminovitchia</taxon>
    </lineage>
</organism>
<reference evidence="8" key="1">
    <citation type="submission" date="2018-12" db="EMBL/GenBank/DDBJ databases">
        <authorList>
            <person name="Sun L."/>
            <person name="Chen Z."/>
        </authorList>
    </citation>
    <scope>NUCLEOTIDE SEQUENCE [LARGE SCALE GENOMIC DNA]</scope>
    <source>
        <strain evidence="8">3-2-2</strain>
    </source>
</reference>
<accession>A0A429XY90</accession>
<evidence type="ECO:0000259" key="7">
    <source>
        <dbReference type="Pfam" id="PF05140"/>
    </source>
</evidence>
<dbReference type="GO" id="GO:0016020">
    <property type="term" value="C:membrane"/>
    <property type="evidence" value="ECO:0007669"/>
    <property type="project" value="UniProtKB-SubCell"/>
</dbReference>
<dbReference type="PANTHER" id="PTHR31566:SF0">
    <property type="entry name" value="CYTOCHROME C BIOGENESIS PROTEIN CCS1, CHLOROPLASTIC"/>
    <property type="match status" value="1"/>
</dbReference>
<evidence type="ECO:0000256" key="3">
    <source>
        <dbReference type="ARBA" id="ARBA00022748"/>
    </source>
</evidence>
<gene>
    <name evidence="8" type="ORF">D4T97_012560</name>
</gene>
<dbReference type="PANTHER" id="PTHR31566">
    <property type="entry name" value="CYTOCHROME C BIOGENESIS PROTEIN CCS1, CHLOROPLASTIC"/>
    <property type="match status" value="1"/>
</dbReference>
<evidence type="ECO:0000256" key="5">
    <source>
        <dbReference type="ARBA" id="ARBA00023136"/>
    </source>
</evidence>
<dbReference type="OrthoDB" id="9770923at2"/>
<feature type="transmembrane region" description="Helical" evidence="6">
    <location>
        <begin position="467"/>
        <end position="489"/>
    </location>
</feature>
<feature type="transmembrane region" description="Helical" evidence="6">
    <location>
        <begin position="216"/>
        <end position="234"/>
    </location>
</feature>
<protein>
    <submittedName>
        <fullName evidence="8">Cytochrome C biogenesis protein</fullName>
    </submittedName>
</protein>
<comment type="caution">
    <text evidence="8">The sequence shown here is derived from an EMBL/GenBank/DDBJ whole genome shotgun (WGS) entry which is preliminary data.</text>
</comment>
<keyword evidence="4 6" id="KW-1133">Transmembrane helix</keyword>
<dbReference type="InterPro" id="IPR023494">
    <property type="entry name" value="Cyt_c_bgen_Ccs1/CcsB/ResB"/>
</dbReference>
<evidence type="ECO:0000256" key="4">
    <source>
        <dbReference type="ARBA" id="ARBA00022989"/>
    </source>
</evidence>
<evidence type="ECO:0000256" key="1">
    <source>
        <dbReference type="ARBA" id="ARBA00004141"/>
    </source>
</evidence>
<dbReference type="RefSeq" id="WP_126051094.1">
    <property type="nucleotide sequence ID" value="NZ_QYTV02000005.1"/>
</dbReference>
<keyword evidence="9" id="KW-1185">Reference proteome</keyword>
<dbReference type="GO" id="GO:0017004">
    <property type="term" value="P:cytochrome complex assembly"/>
    <property type="evidence" value="ECO:0007669"/>
    <property type="project" value="UniProtKB-KW"/>
</dbReference>
<feature type="domain" description="ResB-like" evidence="7">
    <location>
        <begin position="443"/>
        <end position="520"/>
    </location>
</feature>
<keyword evidence="3" id="KW-0201">Cytochrome c-type biogenesis</keyword>
<evidence type="ECO:0000313" key="9">
    <source>
        <dbReference type="Proteomes" id="UP000287156"/>
    </source>
</evidence>